<keyword evidence="2 4" id="KW-0862">Zinc</keyword>
<evidence type="ECO:0000313" key="6">
    <source>
        <dbReference type="EMBL" id="WOH05554.1"/>
    </source>
</evidence>
<keyword evidence="5" id="KW-0732">Signal</keyword>
<evidence type="ECO:0000256" key="2">
    <source>
        <dbReference type="ARBA" id="ARBA00022833"/>
    </source>
</evidence>
<dbReference type="InterPro" id="IPR036972">
    <property type="entry name" value="Cyt_c_oxidase_su5b_sf"/>
</dbReference>
<feature type="binding site" evidence="4">
    <location>
        <position position="117"/>
    </location>
    <ligand>
        <name>Zn(2+)</name>
        <dbReference type="ChEBI" id="CHEBI:29105"/>
    </ligand>
</feature>
<dbReference type="SUPFAM" id="SSF57802">
    <property type="entry name" value="Rubredoxin-like"/>
    <property type="match status" value="1"/>
</dbReference>
<reference evidence="6" key="1">
    <citation type="journal article" date="2016" name="Nat. Genet.">
        <title>A high-quality carrot genome assembly provides new insights into carotenoid accumulation and asterid genome evolution.</title>
        <authorList>
            <person name="Iorizzo M."/>
            <person name="Ellison S."/>
            <person name="Senalik D."/>
            <person name="Zeng P."/>
            <person name="Satapoomin P."/>
            <person name="Huang J."/>
            <person name="Bowman M."/>
            <person name="Iovene M."/>
            <person name="Sanseverino W."/>
            <person name="Cavagnaro P."/>
            <person name="Yildiz M."/>
            <person name="Macko-Podgorni A."/>
            <person name="Moranska E."/>
            <person name="Grzebelus E."/>
            <person name="Grzebelus D."/>
            <person name="Ashrafi H."/>
            <person name="Zheng Z."/>
            <person name="Cheng S."/>
            <person name="Spooner D."/>
            <person name="Van Deynze A."/>
            <person name="Simon P."/>
        </authorList>
    </citation>
    <scope>NUCLEOTIDE SEQUENCE</scope>
    <source>
        <tissue evidence="6">Leaf</tissue>
    </source>
</reference>
<dbReference type="GO" id="GO:0005740">
    <property type="term" value="C:mitochondrial envelope"/>
    <property type="evidence" value="ECO:0007669"/>
    <property type="project" value="InterPro"/>
</dbReference>
<dbReference type="Gene3D" id="2.60.11.10">
    <property type="entry name" value="Cytochrome c oxidase, subunit Vb"/>
    <property type="match status" value="1"/>
</dbReference>
<feature type="binding site" evidence="4">
    <location>
        <position position="93"/>
    </location>
    <ligand>
        <name>Zn(2+)</name>
        <dbReference type="ChEBI" id="CHEBI:29105"/>
    </ligand>
</feature>
<proteinExistence type="inferred from homology"/>
<comment type="similarity">
    <text evidence="3">Belongs to the cytochrome c oxidase subunit 5B (TC 3.D.4.11) family.</text>
</comment>
<dbReference type="GO" id="GO:0046872">
    <property type="term" value="F:metal ion binding"/>
    <property type="evidence" value="ECO:0007669"/>
    <property type="project" value="UniProtKB-KW"/>
</dbReference>
<dbReference type="Proteomes" id="UP000077755">
    <property type="component" value="Chromosome 6"/>
</dbReference>
<dbReference type="AlphaFoldDB" id="A0AAF1B3S0"/>
<gene>
    <name evidence="6" type="ORF">DCAR_0624973</name>
</gene>
<dbReference type="PANTHER" id="PTHR10122:SF0">
    <property type="entry name" value="CYTOCHROME C OXIDASE SUBUNIT 5B, ISOFORM A-RELATED"/>
    <property type="match status" value="1"/>
</dbReference>
<evidence type="ECO:0000256" key="3">
    <source>
        <dbReference type="ARBA" id="ARBA00061018"/>
    </source>
</evidence>
<feature type="signal peptide" evidence="5">
    <location>
        <begin position="1"/>
        <end position="19"/>
    </location>
</feature>
<dbReference type="GO" id="GO:0045277">
    <property type="term" value="C:respiratory chain complex IV"/>
    <property type="evidence" value="ECO:0007669"/>
    <property type="project" value="InterPro"/>
</dbReference>
<feature type="binding site" evidence="4">
    <location>
        <position position="102"/>
    </location>
    <ligand>
        <name>Zn(2+)</name>
        <dbReference type="ChEBI" id="CHEBI:29105"/>
    </ligand>
</feature>
<organism evidence="6 7">
    <name type="scientific">Daucus carota subsp. sativus</name>
    <name type="common">Carrot</name>
    <dbReference type="NCBI Taxonomy" id="79200"/>
    <lineage>
        <taxon>Eukaryota</taxon>
        <taxon>Viridiplantae</taxon>
        <taxon>Streptophyta</taxon>
        <taxon>Embryophyta</taxon>
        <taxon>Tracheophyta</taxon>
        <taxon>Spermatophyta</taxon>
        <taxon>Magnoliopsida</taxon>
        <taxon>eudicotyledons</taxon>
        <taxon>Gunneridae</taxon>
        <taxon>Pentapetalae</taxon>
        <taxon>asterids</taxon>
        <taxon>campanulids</taxon>
        <taxon>Apiales</taxon>
        <taxon>Apiaceae</taxon>
        <taxon>Apioideae</taxon>
        <taxon>Scandiceae</taxon>
        <taxon>Daucinae</taxon>
        <taxon>Daucus</taxon>
        <taxon>Daucus sect. Daucus</taxon>
    </lineage>
</organism>
<keyword evidence="7" id="KW-1185">Reference proteome</keyword>
<evidence type="ECO:0000313" key="7">
    <source>
        <dbReference type="Proteomes" id="UP000077755"/>
    </source>
</evidence>
<evidence type="ECO:0000256" key="5">
    <source>
        <dbReference type="SAM" id="SignalP"/>
    </source>
</evidence>
<dbReference type="GO" id="GO:0006123">
    <property type="term" value="P:mitochondrial electron transport, cytochrome c to oxygen"/>
    <property type="evidence" value="ECO:0007669"/>
    <property type="project" value="InterPro"/>
</dbReference>
<protein>
    <submittedName>
        <fullName evidence="6">Uncharacterized protein</fullName>
    </submittedName>
</protein>
<name>A0AAF1B3S0_DAUCS</name>
<dbReference type="EMBL" id="CP093348">
    <property type="protein sequence ID" value="WOH05554.1"/>
    <property type="molecule type" value="Genomic_DNA"/>
</dbReference>
<dbReference type="InterPro" id="IPR002124">
    <property type="entry name" value="Cyt_c_oxidase_su5b"/>
</dbReference>
<evidence type="ECO:0000256" key="4">
    <source>
        <dbReference type="PIRSR" id="PIRSR602124-2"/>
    </source>
</evidence>
<dbReference type="PROSITE" id="PS51359">
    <property type="entry name" value="COX5B_2"/>
    <property type="match status" value="1"/>
</dbReference>
<dbReference type="PANTHER" id="PTHR10122">
    <property type="entry name" value="CYTOCHROME C OXIDASE SUBUNIT 5B, MITOCHONDRIAL"/>
    <property type="match status" value="1"/>
</dbReference>
<evidence type="ECO:0000256" key="1">
    <source>
        <dbReference type="ARBA" id="ARBA00022723"/>
    </source>
</evidence>
<feature type="chain" id="PRO_5042244437" evidence="5">
    <location>
        <begin position="20"/>
        <end position="145"/>
    </location>
</feature>
<dbReference type="FunFam" id="2.60.11.10:FF:000002">
    <property type="entry name" value="Cytochrome c oxidase subunit Vb"/>
    <property type="match status" value="1"/>
</dbReference>
<sequence length="145" mass="16466">MSRVSVLLLYVEIWTMTSFFFSFHLSSQCCHRLIPLFNVGISKKTVGDVKREELEALLDGHQIRDVDYPEGHFGTKKSPALIKSYYDKRIIGCPGPDGEDEHDIVWLWLEKGKPRECPVCSQYFELEVVAGPGGSPDGHDDENQH</sequence>
<feature type="binding site" evidence="4">
    <location>
        <position position="120"/>
    </location>
    <ligand>
        <name>Zn(2+)</name>
        <dbReference type="ChEBI" id="CHEBI:29105"/>
    </ligand>
</feature>
<reference evidence="6" key="2">
    <citation type="submission" date="2022-03" db="EMBL/GenBank/DDBJ databases">
        <title>Draft title - Genomic analysis of global carrot germplasm unveils the trajectory of domestication and the origin of high carotenoid orange carrot.</title>
        <authorList>
            <person name="Iorizzo M."/>
            <person name="Ellison S."/>
            <person name="Senalik D."/>
            <person name="Macko-Podgorni A."/>
            <person name="Grzebelus D."/>
            <person name="Bostan H."/>
            <person name="Rolling W."/>
            <person name="Curaba J."/>
            <person name="Simon P."/>
        </authorList>
    </citation>
    <scope>NUCLEOTIDE SEQUENCE</scope>
    <source>
        <tissue evidence="6">Leaf</tissue>
    </source>
</reference>
<accession>A0AAF1B3S0</accession>
<keyword evidence="1 4" id="KW-0479">Metal-binding</keyword>
<dbReference type="Pfam" id="PF01215">
    <property type="entry name" value="COX5B"/>
    <property type="match status" value="1"/>
</dbReference>